<dbReference type="OrthoDB" id="48988at2759"/>
<dbReference type="FunFam" id="3.20.20.100:FF:000004">
    <property type="entry name" value="Oxidoreductase, aldo/keto reductase"/>
    <property type="match status" value="1"/>
</dbReference>
<keyword evidence="4" id="KW-1185">Reference proteome</keyword>
<dbReference type="GO" id="GO:0016491">
    <property type="term" value="F:oxidoreductase activity"/>
    <property type="evidence" value="ECO:0007669"/>
    <property type="project" value="UniProtKB-KW"/>
</dbReference>
<dbReference type="STRING" id="1071382.H2ASR5"/>
<feature type="domain" description="NADP-dependent oxidoreductase" evidence="2">
    <location>
        <begin position="19"/>
        <end position="330"/>
    </location>
</feature>
<dbReference type="InParanoid" id="H2ASR5"/>
<proteinExistence type="predicted"/>
<gene>
    <name evidence="3" type="primary">KAFR0C04240</name>
    <name evidence="3" type="ORF">KAFR_0C04240</name>
</gene>
<dbReference type="CDD" id="cd19079">
    <property type="entry name" value="AKR_EcYajO-like"/>
    <property type="match status" value="1"/>
</dbReference>
<dbReference type="SUPFAM" id="SSF51430">
    <property type="entry name" value="NAD(P)-linked oxidoreductase"/>
    <property type="match status" value="1"/>
</dbReference>
<dbReference type="EMBL" id="HE650823">
    <property type="protein sequence ID" value="CCF57415.1"/>
    <property type="molecule type" value="Genomic_DNA"/>
</dbReference>
<dbReference type="InterPro" id="IPR036812">
    <property type="entry name" value="NAD(P)_OxRdtase_dom_sf"/>
</dbReference>
<dbReference type="GeneID" id="13885334"/>
<dbReference type="Gene3D" id="3.20.20.100">
    <property type="entry name" value="NADP-dependent oxidoreductase domain"/>
    <property type="match status" value="1"/>
</dbReference>
<dbReference type="Pfam" id="PF00248">
    <property type="entry name" value="Aldo_ket_red"/>
    <property type="match status" value="1"/>
</dbReference>
<evidence type="ECO:0000313" key="4">
    <source>
        <dbReference type="Proteomes" id="UP000005220"/>
    </source>
</evidence>
<reference evidence="3 4" key="1">
    <citation type="journal article" date="2011" name="Proc. Natl. Acad. Sci. U.S.A.">
        <title>Evolutionary erosion of yeast sex chromosomes by mating-type switching accidents.</title>
        <authorList>
            <person name="Gordon J.L."/>
            <person name="Armisen D."/>
            <person name="Proux-Wera E."/>
            <person name="Oheigeartaigh S.S."/>
            <person name="Byrne K.P."/>
            <person name="Wolfe K.H."/>
        </authorList>
    </citation>
    <scope>NUCLEOTIDE SEQUENCE [LARGE SCALE GENOMIC DNA]</scope>
    <source>
        <strain evidence="4">ATCC 22294 / BCRC 22015 / CBS 2517 / CECT 1963 / NBRC 1671 / NRRL Y-8276</strain>
    </source>
</reference>
<evidence type="ECO:0000313" key="3">
    <source>
        <dbReference type="EMBL" id="CCF57415.1"/>
    </source>
</evidence>
<evidence type="ECO:0000259" key="2">
    <source>
        <dbReference type="Pfam" id="PF00248"/>
    </source>
</evidence>
<dbReference type="AlphaFoldDB" id="H2ASR5"/>
<dbReference type="eggNOG" id="KOG1575">
    <property type="taxonomic scope" value="Eukaryota"/>
</dbReference>
<dbReference type="PANTHER" id="PTHR43364:SF15">
    <property type="entry name" value="ARYL-ALCOHOL DEHYDROGENASE AAD16-RELATED"/>
    <property type="match status" value="1"/>
</dbReference>
<sequence>MSLVKQVPFGNTGIKISPIVVGCMSFGSKRWQAWIEDDREEAFKILKYCYDHGLRTFDTADVYSNGESEKFLGEFLKRYNIRRETVVILTKVYFPVDDELPEFGGFKDLAASEQMQLDVTNQRGLSRKHILAGVAKSVERLGTYIDVLQLHRLDHGLPMKEIMRSLNDVVMSGNVRYIGASTMLATEFVEMQYIAEKYNWFQFVSWQSQYNLLYREDEREVIPFAKKHNIALIPWSPNARGILTRPNGVDSDRSSIDPRLQNLPEQDKQIIDRVEKVARDRGVSMAMVSTAWVLSKGCSPIVGLNSIERVQEAIEAVNLKLNEAEIKFLEEPYHTKPLEPIFN</sequence>
<organism evidence="3 4">
    <name type="scientific">Kazachstania africana (strain ATCC 22294 / BCRC 22015 / CBS 2517 / CECT 1963 / NBRC 1671 / NRRL Y-8276)</name>
    <name type="common">Yeast</name>
    <name type="synonym">Kluyveromyces africanus</name>
    <dbReference type="NCBI Taxonomy" id="1071382"/>
    <lineage>
        <taxon>Eukaryota</taxon>
        <taxon>Fungi</taxon>
        <taxon>Dikarya</taxon>
        <taxon>Ascomycota</taxon>
        <taxon>Saccharomycotina</taxon>
        <taxon>Saccharomycetes</taxon>
        <taxon>Saccharomycetales</taxon>
        <taxon>Saccharomycetaceae</taxon>
        <taxon>Kazachstania</taxon>
    </lineage>
</organism>
<dbReference type="KEGG" id="kaf:KAFR_0C04240"/>
<dbReference type="RefSeq" id="XP_003956550.1">
    <property type="nucleotide sequence ID" value="XM_003956501.1"/>
</dbReference>
<accession>H2ASR5</accession>
<name>H2ASR5_KAZAF</name>
<dbReference type="GO" id="GO:0005829">
    <property type="term" value="C:cytosol"/>
    <property type="evidence" value="ECO:0007669"/>
    <property type="project" value="UniProtKB-ARBA"/>
</dbReference>
<evidence type="ECO:0000256" key="1">
    <source>
        <dbReference type="ARBA" id="ARBA00023002"/>
    </source>
</evidence>
<protein>
    <recommendedName>
        <fullName evidence="2">NADP-dependent oxidoreductase domain-containing protein</fullName>
    </recommendedName>
</protein>
<dbReference type="InterPro" id="IPR023210">
    <property type="entry name" value="NADP_OxRdtase_dom"/>
</dbReference>
<dbReference type="InterPro" id="IPR050523">
    <property type="entry name" value="AKR_Detox_Biosynth"/>
</dbReference>
<dbReference type="PANTHER" id="PTHR43364">
    <property type="entry name" value="NADH-SPECIFIC METHYLGLYOXAL REDUCTASE-RELATED"/>
    <property type="match status" value="1"/>
</dbReference>
<dbReference type="Proteomes" id="UP000005220">
    <property type="component" value="Chromosome 3"/>
</dbReference>
<dbReference type="HOGENOM" id="CLU_023205_2_0_1"/>
<keyword evidence="1" id="KW-0560">Oxidoreductase</keyword>